<sequence>MGSLCLQYWKSLCWLLTKLQTMIIYKSSVLHPSSKLKRKQGERKAGEDIKPLLFQNKNSLTLLSFEDME</sequence>
<accession>A0A0E9WZD6</accession>
<organism evidence="1">
    <name type="scientific">Anguilla anguilla</name>
    <name type="common">European freshwater eel</name>
    <name type="synonym">Muraena anguilla</name>
    <dbReference type="NCBI Taxonomy" id="7936"/>
    <lineage>
        <taxon>Eukaryota</taxon>
        <taxon>Metazoa</taxon>
        <taxon>Chordata</taxon>
        <taxon>Craniata</taxon>
        <taxon>Vertebrata</taxon>
        <taxon>Euteleostomi</taxon>
        <taxon>Actinopterygii</taxon>
        <taxon>Neopterygii</taxon>
        <taxon>Teleostei</taxon>
        <taxon>Anguilliformes</taxon>
        <taxon>Anguillidae</taxon>
        <taxon>Anguilla</taxon>
    </lineage>
</organism>
<proteinExistence type="predicted"/>
<protein>
    <submittedName>
        <fullName evidence="1">Uncharacterized protein</fullName>
    </submittedName>
</protein>
<dbReference type="EMBL" id="GBXM01012740">
    <property type="protein sequence ID" value="JAH95837.1"/>
    <property type="molecule type" value="Transcribed_RNA"/>
</dbReference>
<name>A0A0E9WZD6_ANGAN</name>
<evidence type="ECO:0000313" key="1">
    <source>
        <dbReference type="EMBL" id="JAH95837.1"/>
    </source>
</evidence>
<reference evidence="1" key="2">
    <citation type="journal article" date="2015" name="Fish Shellfish Immunol.">
        <title>Early steps in the European eel (Anguilla anguilla)-Vibrio vulnificus interaction in the gills: Role of the RtxA13 toxin.</title>
        <authorList>
            <person name="Callol A."/>
            <person name="Pajuelo D."/>
            <person name="Ebbesson L."/>
            <person name="Teles M."/>
            <person name="MacKenzie S."/>
            <person name="Amaro C."/>
        </authorList>
    </citation>
    <scope>NUCLEOTIDE SEQUENCE</scope>
</reference>
<reference evidence="1" key="1">
    <citation type="submission" date="2014-11" db="EMBL/GenBank/DDBJ databases">
        <authorList>
            <person name="Amaro Gonzalez C."/>
        </authorList>
    </citation>
    <scope>NUCLEOTIDE SEQUENCE</scope>
</reference>
<dbReference type="AlphaFoldDB" id="A0A0E9WZD6"/>